<protein>
    <submittedName>
        <fullName evidence="1">Uncharacterized protein</fullName>
    </submittedName>
</protein>
<dbReference type="EMBL" id="JMCC02000001">
    <property type="protein sequence ID" value="KIG19623.1"/>
    <property type="molecule type" value="Genomic_DNA"/>
</dbReference>
<evidence type="ECO:0000313" key="1">
    <source>
        <dbReference type="EMBL" id="KIG19623.1"/>
    </source>
</evidence>
<gene>
    <name evidence="1" type="ORF">DB30_00132</name>
</gene>
<proteinExistence type="predicted"/>
<accession>A0A0C2A7P2</accession>
<dbReference type="AlphaFoldDB" id="A0A0C2A7P2"/>
<reference evidence="1 2" key="1">
    <citation type="submission" date="2014-12" db="EMBL/GenBank/DDBJ databases">
        <title>Genome assembly of Enhygromyxa salina DSM 15201.</title>
        <authorList>
            <person name="Sharma G."/>
            <person name="Subramanian S."/>
        </authorList>
    </citation>
    <scope>NUCLEOTIDE SEQUENCE [LARGE SCALE GENOMIC DNA]</scope>
    <source>
        <strain evidence="1 2">DSM 15201</strain>
    </source>
</reference>
<comment type="caution">
    <text evidence="1">The sequence shown here is derived from an EMBL/GenBank/DDBJ whole genome shotgun (WGS) entry which is preliminary data.</text>
</comment>
<sequence length="407" mass="43995">MLLSSLLASLACHHEGEFGYLKFDLDPLVDPLIELHSGDQILFGSRICPQIVMAESEWIEDRAQFRGCFSETVTGPGWLDADGCLRFEGIGEVKSKFIWALTPSACGERAERLSFAIVDSTAHMQLGFDEWQLRALALAQDAGFGLQVEGLPPGGEAADLLEPDDTARRVFANQIDVPLMRMSNAKGTVYWTAPEVKLRGIGAGIATLASEHLAPGELAVRLAPGASGHIRATLPSGDTLNSPPLIAATIHDAASLDLLHVDTHLFADVRDAAGHRLHAAPIEWSVTEGALAITPGSLRNHARTREYASVDTRCQPPPDHPQHRQAIVRAQLGELEDTVVVEWHATPRTPTRPFVPNEDCSFAPPQPAPSSPCTCTTTPISPTPLLIFLALPLLLLLPLPPRRQNPN</sequence>
<evidence type="ECO:0000313" key="2">
    <source>
        <dbReference type="Proteomes" id="UP000031599"/>
    </source>
</evidence>
<organism evidence="1 2">
    <name type="scientific">Enhygromyxa salina</name>
    <dbReference type="NCBI Taxonomy" id="215803"/>
    <lineage>
        <taxon>Bacteria</taxon>
        <taxon>Pseudomonadati</taxon>
        <taxon>Myxococcota</taxon>
        <taxon>Polyangia</taxon>
        <taxon>Nannocystales</taxon>
        <taxon>Nannocystaceae</taxon>
        <taxon>Enhygromyxa</taxon>
    </lineage>
</organism>
<name>A0A0C2A7P2_9BACT</name>
<dbReference type="Proteomes" id="UP000031599">
    <property type="component" value="Unassembled WGS sequence"/>
</dbReference>